<evidence type="ECO:0000259" key="1">
    <source>
        <dbReference type="Pfam" id="PF10124"/>
    </source>
</evidence>
<reference evidence="2 3" key="1">
    <citation type="submission" date="2013-07" db="EMBL/GenBank/DDBJ databases">
        <title>Comparative Genomic and Metabolomic Analysis of Twelve Strains of Pseudoalteromonas luteoviolacea.</title>
        <authorList>
            <person name="Vynne N.G."/>
            <person name="Mansson M."/>
            <person name="Gram L."/>
        </authorList>
    </citation>
    <scope>NUCLEOTIDE SEQUENCE [LARGE SCALE GENOMIC DNA]</scope>
    <source>
        <strain evidence="2 3">CPMOR-1</strain>
    </source>
</reference>
<dbReference type="Proteomes" id="UP000076486">
    <property type="component" value="Unassembled WGS sequence"/>
</dbReference>
<dbReference type="EMBL" id="AUYC01000095">
    <property type="protein sequence ID" value="KZN57482.1"/>
    <property type="molecule type" value="Genomic_DNA"/>
</dbReference>
<sequence>MDITADVVRSIYTGVQTAFQQGRATYTPTWTQIATEVSSTTATEDYAWMGEFSRLREWIGDREVNKMAMHGYSLKNRKFEATEGILKDYIEDNTLGGVFKKFEDMGYAAASHPDELVYDCLAKGTQNLCYDGQPYFDPEHPMGEGQNMKLVSNIQDGTGVPWYLLDARRPLKPLIFQKRRDYKLTAKTDDGTSDRVFMADEYLYGVDARVNAGYGFWQQAFMSKAELTADNFNVAFKRMMQLKSDKGRPLGIKPSLLVVGAEHLAAANQLIKAMQKEGGASNTNYNQVEVLASEWLD</sequence>
<dbReference type="RefSeq" id="WP_063370382.1">
    <property type="nucleotide sequence ID" value="NZ_AUYC01000095.1"/>
</dbReference>
<gene>
    <name evidence="2" type="ORF">N473_06920</name>
</gene>
<organism evidence="2 3">
    <name type="scientific">Pseudoalteromonas luteoviolacea CPMOR-1</name>
    <dbReference type="NCBI Taxonomy" id="1365248"/>
    <lineage>
        <taxon>Bacteria</taxon>
        <taxon>Pseudomonadati</taxon>
        <taxon>Pseudomonadota</taxon>
        <taxon>Gammaproteobacteria</taxon>
        <taxon>Alteromonadales</taxon>
        <taxon>Pseudoalteromonadaceae</taxon>
        <taxon>Pseudoalteromonas</taxon>
    </lineage>
</organism>
<name>A0A167GZX8_9GAMM</name>
<evidence type="ECO:0000313" key="3">
    <source>
        <dbReference type="Proteomes" id="UP000076486"/>
    </source>
</evidence>
<evidence type="ECO:0000313" key="2">
    <source>
        <dbReference type="EMBL" id="KZN57482.1"/>
    </source>
</evidence>
<feature type="domain" description="Bacteriophage Mu GpT" evidence="1">
    <location>
        <begin position="9"/>
        <end position="296"/>
    </location>
</feature>
<dbReference type="PATRIC" id="fig|1365248.3.peg.5411"/>
<protein>
    <submittedName>
        <fullName evidence="2">Head protein</fullName>
    </submittedName>
</protein>
<comment type="caution">
    <text evidence="2">The sequence shown here is derived from an EMBL/GenBank/DDBJ whole genome shotgun (WGS) entry which is preliminary data.</text>
</comment>
<dbReference type="Pfam" id="PF10124">
    <property type="entry name" value="Mu-like_gpT"/>
    <property type="match status" value="1"/>
</dbReference>
<dbReference type="AlphaFoldDB" id="A0A167GZX8"/>
<dbReference type="InterPro" id="IPR018774">
    <property type="entry name" value="Phage_Mu_GpT"/>
</dbReference>
<accession>A0A167GZX8</accession>
<proteinExistence type="predicted"/>